<dbReference type="InterPro" id="IPR008331">
    <property type="entry name" value="Ferritin_DPS_dom"/>
</dbReference>
<dbReference type="GO" id="GO:0008199">
    <property type="term" value="F:ferric iron binding"/>
    <property type="evidence" value="ECO:0007669"/>
    <property type="project" value="InterPro"/>
</dbReference>
<dbReference type="CDD" id="cd01043">
    <property type="entry name" value="DPS"/>
    <property type="match status" value="1"/>
</dbReference>
<protein>
    <submittedName>
        <fullName evidence="3">Dps DNA-binding ferritin-like protein (Oxidative damage protectant)</fullName>
    </submittedName>
</protein>
<dbReference type="PIRSF" id="PIRSF005900">
    <property type="entry name" value="Dps"/>
    <property type="match status" value="1"/>
</dbReference>
<dbReference type="Pfam" id="PF00210">
    <property type="entry name" value="Ferritin"/>
    <property type="match status" value="1"/>
</dbReference>
<dbReference type="EMBL" id="LR796593">
    <property type="protein sequence ID" value="CAB4153383.1"/>
    <property type="molecule type" value="Genomic_DNA"/>
</dbReference>
<comment type="similarity">
    <text evidence="1">Belongs to the Dps family.</text>
</comment>
<dbReference type="InterPro" id="IPR002177">
    <property type="entry name" value="DPS_DNA-bd"/>
</dbReference>
<accession>A0A6J5N859</accession>
<dbReference type="InterPro" id="IPR012347">
    <property type="entry name" value="Ferritin-like"/>
</dbReference>
<evidence type="ECO:0000256" key="1">
    <source>
        <dbReference type="ARBA" id="ARBA00009497"/>
    </source>
</evidence>
<dbReference type="InterPro" id="IPR009078">
    <property type="entry name" value="Ferritin-like_SF"/>
</dbReference>
<gene>
    <name evidence="3" type="ORF">UFOVP623_13</name>
</gene>
<keyword evidence="3" id="KW-0238">DNA-binding</keyword>
<feature type="domain" description="Ferritin/DPS" evidence="2">
    <location>
        <begin position="21"/>
        <end position="153"/>
    </location>
</feature>
<evidence type="ECO:0000313" key="3">
    <source>
        <dbReference type="EMBL" id="CAB4153383.1"/>
    </source>
</evidence>
<dbReference type="SUPFAM" id="SSF47240">
    <property type="entry name" value="Ferritin-like"/>
    <property type="match status" value="1"/>
</dbReference>
<sequence length="153" mass="17688">MALIKTRLTTMSLPDKLKVYLATNTSFYLKAHGFHWNVTGPNFPQYHALLDMIYNDAYGAIDTIAEYIRSLDEFAPASFSRYTELTKIEDQTKIPKAELMIKELLQDNDMIIDMLKDIFKEANLAEENGIANFIADRQSQHGKWHWQLKATLE</sequence>
<dbReference type="Gene3D" id="1.20.1260.10">
    <property type="match status" value="1"/>
</dbReference>
<reference evidence="3" key="1">
    <citation type="submission" date="2020-04" db="EMBL/GenBank/DDBJ databases">
        <authorList>
            <person name="Chiriac C."/>
            <person name="Salcher M."/>
            <person name="Ghai R."/>
            <person name="Kavagutti S V."/>
        </authorList>
    </citation>
    <scope>NUCLEOTIDE SEQUENCE</scope>
</reference>
<organism evidence="3">
    <name type="scientific">uncultured Caudovirales phage</name>
    <dbReference type="NCBI Taxonomy" id="2100421"/>
    <lineage>
        <taxon>Viruses</taxon>
        <taxon>Duplodnaviria</taxon>
        <taxon>Heunggongvirae</taxon>
        <taxon>Uroviricota</taxon>
        <taxon>Caudoviricetes</taxon>
        <taxon>Peduoviridae</taxon>
        <taxon>Maltschvirus</taxon>
        <taxon>Maltschvirus maltsch</taxon>
    </lineage>
</organism>
<proteinExistence type="inferred from homology"/>
<dbReference type="PANTHER" id="PTHR42932:SF3">
    <property type="entry name" value="DNA PROTECTION DURING STARVATION PROTEIN"/>
    <property type="match status" value="1"/>
</dbReference>
<evidence type="ECO:0000259" key="2">
    <source>
        <dbReference type="Pfam" id="PF00210"/>
    </source>
</evidence>
<dbReference type="PANTHER" id="PTHR42932">
    <property type="entry name" value="GENERAL STRESS PROTEIN 20U"/>
    <property type="match status" value="1"/>
</dbReference>
<dbReference type="GO" id="GO:0003677">
    <property type="term" value="F:DNA binding"/>
    <property type="evidence" value="ECO:0007669"/>
    <property type="project" value="UniProtKB-KW"/>
</dbReference>
<name>A0A6J5N859_9CAUD</name>
<dbReference type="PRINTS" id="PR01346">
    <property type="entry name" value="HELNAPAPROT"/>
</dbReference>